<proteinExistence type="predicted"/>
<evidence type="ECO:0000313" key="1">
    <source>
        <dbReference type="EMBL" id="OMO53961.1"/>
    </source>
</evidence>
<organism evidence="1 2">
    <name type="scientific">Corchorus olitorius</name>
    <dbReference type="NCBI Taxonomy" id="93759"/>
    <lineage>
        <taxon>Eukaryota</taxon>
        <taxon>Viridiplantae</taxon>
        <taxon>Streptophyta</taxon>
        <taxon>Embryophyta</taxon>
        <taxon>Tracheophyta</taxon>
        <taxon>Spermatophyta</taxon>
        <taxon>Magnoliopsida</taxon>
        <taxon>eudicotyledons</taxon>
        <taxon>Gunneridae</taxon>
        <taxon>Pentapetalae</taxon>
        <taxon>rosids</taxon>
        <taxon>malvids</taxon>
        <taxon>Malvales</taxon>
        <taxon>Malvaceae</taxon>
        <taxon>Grewioideae</taxon>
        <taxon>Apeibeae</taxon>
        <taxon>Corchorus</taxon>
    </lineage>
</organism>
<sequence>MNSIIPSFHHLPTSSVGAIVVPSRVYDITVRVQYLVLPSKVNTPTDYLLLWRYQILDPDTDIVFYWNPVFLIVIPVTRNSRADHANNIVALIVLLQYVPSVKMSKLFKPDEPDFSIVHEDV</sequence>
<evidence type="ECO:0000313" key="2">
    <source>
        <dbReference type="Proteomes" id="UP000187203"/>
    </source>
</evidence>
<accession>A0A1R3G7A8</accession>
<dbReference type="Proteomes" id="UP000187203">
    <property type="component" value="Unassembled WGS sequence"/>
</dbReference>
<dbReference type="AlphaFoldDB" id="A0A1R3G7A8"/>
<gene>
    <name evidence="1" type="ORF">COLO4_36611</name>
</gene>
<dbReference type="EMBL" id="AWUE01023390">
    <property type="protein sequence ID" value="OMO53961.1"/>
    <property type="molecule type" value="Genomic_DNA"/>
</dbReference>
<reference evidence="2" key="1">
    <citation type="submission" date="2013-09" db="EMBL/GenBank/DDBJ databases">
        <title>Corchorus olitorius genome sequencing.</title>
        <authorList>
            <person name="Alam M."/>
            <person name="Haque M.S."/>
            <person name="Islam M.S."/>
            <person name="Emdad E.M."/>
            <person name="Islam M.M."/>
            <person name="Ahmed B."/>
            <person name="Halim A."/>
            <person name="Hossen Q.M.M."/>
            <person name="Hossain M.Z."/>
            <person name="Ahmed R."/>
            <person name="Khan M.M."/>
            <person name="Islam R."/>
            <person name="Rashid M.M."/>
            <person name="Khan S.A."/>
            <person name="Rahman M.S."/>
            <person name="Alam M."/>
            <person name="Yahiya A.S."/>
            <person name="Khan M.S."/>
            <person name="Azam M.S."/>
            <person name="Haque T."/>
            <person name="Lashkar M.Z.H."/>
            <person name="Akhand A.I."/>
            <person name="Morshed G."/>
            <person name="Roy S."/>
            <person name="Uddin K.S."/>
            <person name="Rabeya T."/>
            <person name="Hossain A.S."/>
            <person name="Chowdhury A."/>
            <person name="Snigdha A.R."/>
            <person name="Mortoza M.S."/>
            <person name="Matin S.A."/>
            <person name="Hoque S.M.E."/>
            <person name="Islam M.K."/>
            <person name="Roy D.K."/>
            <person name="Haider R."/>
            <person name="Moosa M.M."/>
            <person name="Elias S.M."/>
            <person name="Hasan A.M."/>
            <person name="Jahan S."/>
            <person name="Shafiuddin M."/>
            <person name="Mahmood N."/>
            <person name="Shommy N.S."/>
        </authorList>
    </citation>
    <scope>NUCLEOTIDE SEQUENCE [LARGE SCALE GENOMIC DNA]</scope>
    <source>
        <strain evidence="2">cv. O-4</strain>
    </source>
</reference>
<protein>
    <submittedName>
        <fullName evidence="1">Cyclic nucleotide-gated ion channel 18-like protein</fullName>
    </submittedName>
</protein>
<keyword evidence="2" id="KW-1185">Reference proteome</keyword>
<comment type="caution">
    <text evidence="1">The sequence shown here is derived from an EMBL/GenBank/DDBJ whole genome shotgun (WGS) entry which is preliminary data.</text>
</comment>
<name>A0A1R3G7A8_9ROSI</name>